<organism evidence="2 3">
    <name type="scientific">Phytophthora lilii</name>
    <dbReference type="NCBI Taxonomy" id="2077276"/>
    <lineage>
        <taxon>Eukaryota</taxon>
        <taxon>Sar</taxon>
        <taxon>Stramenopiles</taxon>
        <taxon>Oomycota</taxon>
        <taxon>Peronosporomycetes</taxon>
        <taxon>Peronosporales</taxon>
        <taxon>Peronosporaceae</taxon>
        <taxon>Phytophthora</taxon>
    </lineage>
</organism>
<dbReference type="OrthoDB" id="129427at2759"/>
<name>A0A9W6TU25_9STRA</name>
<sequence>MISKLKGPVTAPLATANKLDAVKALLGLLKEAGIMVGAFEANDLFDVDFESQQSALSTLFENLKTKPWRRTHSFFDLALNLFMAEQSNRRTSARARQPAPAPLEEPYTLDVDMESADSRHDEYDPNDLEDVAPQRAAVSTAM</sequence>
<dbReference type="EMBL" id="BSXW01000356">
    <property type="protein sequence ID" value="GMF19851.1"/>
    <property type="molecule type" value="Genomic_DNA"/>
</dbReference>
<proteinExistence type="predicted"/>
<keyword evidence="3" id="KW-1185">Reference proteome</keyword>
<comment type="caution">
    <text evidence="2">The sequence shown here is derived from an EMBL/GenBank/DDBJ whole genome shotgun (WGS) entry which is preliminary data.</text>
</comment>
<evidence type="ECO:0000313" key="2">
    <source>
        <dbReference type="EMBL" id="GMF19851.1"/>
    </source>
</evidence>
<dbReference type="AlphaFoldDB" id="A0A9W6TU25"/>
<dbReference type="Proteomes" id="UP001165083">
    <property type="component" value="Unassembled WGS sequence"/>
</dbReference>
<accession>A0A9W6TU25</accession>
<reference evidence="2" key="1">
    <citation type="submission" date="2023-04" db="EMBL/GenBank/DDBJ databases">
        <title>Phytophthora lilii NBRC 32176.</title>
        <authorList>
            <person name="Ichikawa N."/>
            <person name="Sato H."/>
            <person name="Tonouchi N."/>
        </authorList>
    </citation>
    <scope>NUCLEOTIDE SEQUENCE</scope>
    <source>
        <strain evidence="2">NBRC 32176</strain>
    </source>
</reference>
<evidence type="ECO:0000313" key="3">
    <source>
        <dbReference type="Proteomes" id="UP001165083"/>
    </source>
</evidence>
<feature type="region of interest" description="Disordered" evidence="1">
    <location>
        <begin position="88"/>
        <end position="142"/>
    </location>
</feature>
<protein>
    <submittedName>
        <fullName evidence="2">Unnamed protein product</fullName>
    </submittedName>
</protein>
<gene>
    <name evidence="2" type="ORF">Plil01_000762800</name>
</gene>
<evidence type="ECO:0000256" key="1">
    <source>
        <dbReference type="SAM" id="MobiDB-lite"/>
    </source>
</evidence>